<keyword evidence="3" id="KW-1185">Reference proteome</keyword>
<sequence>MKFTSFVAITFLAGASAFAPAPVSKTSTALNMEAQTRRVALTTIATGAIASTFPSAAFAAKEPSFDDMKQILNLGMSLDKLKEKCADPDQSEAALVGLRSFNRDPNFYTGYSRNFISKTVKNNADGDSRVGYIRQASSVVGSIEELLEGRQGLYGADASKEAVARVEKAQTLIAKFIAECGVKDDKFAPYLAAHPF</sequence>
<dbReference type="Proteomes" id="UP001054902">
    <property type="component" value="Unassembled WGS sequence"/>
</dbReference>
<keyword evidence="1" id="KW-0732">Signal</keyword>
<evidence type="ECO:0000256" key="1">
    <source>
        <dbReference type="SAM" id="SignalP"/>
    </source>
</evidence>
<evidence type="ECO:0000313" key="3">
    <source>
        <dbReference type="Proteomes" id="UP001054902"/>
    </source>
</evidence>
<feature type="chain" id="PRO_5042047233" description="PS II complex 12 kDa extrinsic protein" evidence="1">
    <location>
        <begin position="18"/>
        <end position="196"/>
    </location>
</feature>
<organism evidence="2 3">
    <name type="scientific">Chaetoceros tenuissimus</name>
    <dbReference type="NCBI Taxonomy" id="426638"/>
    <lineage>
        <taxon>Eukaryota</taxon>
        <taxon>Sar</taxon>
        <taxon>Stramenopiles</taxon>
        <taxon>Ochrophyta</taxon>
        <taxon>Bacillariophyta</taxon>
        <taxon>Coscinodiscophyceae</taxon>
        <taxon>Chaetocerotophycidae</taxon>
        <taxon>Chaetocerotales</taxon>
        <taxon>Chaetocerotaceae</taxon>
        <taxon>Chaetoceros</taxon>
    </lineage>
</organism>
<proteinExistence type="predicted"/>
<evidence type="ECO:0000313" key="2">
    <source>
        <dbReference type="EMBL" id="GFH51690.1"/>
    </source>
</evidence>
<dbReference type="EMBL" id="BLLK01000045">
    <property type="protein sequence ID" value="GFH51690.1"/>
    <property type="molecule type" value="Genomic_DNA"/>
</dbReference>
<protein>
    <recommendedName>
        <fullName evidence="4">PS II complex 12 kDa extrinsic protein</fullName>
    </recommendedName>
</protein>
<comment type="caution">
    <text evidence="2">The sequence shown here is derived from an EMBL/GenBank/DDBJ whole genome shotgun (WGS) entry which is preliminary data.</text>
</comment>
<gene>
    <name evidence="2" type="ORF">CTEN210_08166</name>
</gene>
<evidence type="ECO:0008006" key="4">
    <source>
        <dbReference type="Google" id="ProtNLM"/>
    </source>
</evidence>
<dbReference type="AlphaFoldDB" id="A0AAD3CVG4"/>
<feature type="signal peptide" evidence="1">
    <location>
        <begin position="1"/>
        <end position="17"/>
    </location>
</feature>
<accession>A0AAD3CVG4</accession>
<reference evidence="2 3" key="1">
    <citation type="journal article" date="2021" name="Sci. Rep.">
        <title>The genome of the diatom Chaetoceros tenuissimus carries an ancient integrated fragment of an extant virus.</title>
        <authorList>
            <person name="Hongo Y."/>
            <person name="Kimura K."/>
            <person name="Takaki Y."/>
            <person name="Yoshida Y."/>
            <person name="Baba S."/>
            <person name="Kobayashi G."/>
            <person name="Nagasaki K."/>
            <person name="Hano T."/>
            <person name="Tomaru Y."/>
        </authorList>
    </citation>
    <scope>NUCLEOTIDE SEQUENCE [LARGE SCALE GENOMIC DNA]</scope>
    <source>
        <strain evidence="2 3">NIES-3715</strain>
    </source>
</reference>
<name>A0AAD3CVG4_9STRA</name>